<evidence type="ECO:0000256" key="6">
    <source>
        <dbReference type="ARBA" id="ARBA00023180"/>
    </source>
</evidence>
<evidence type="ECO:0000313" key="10">
    <source>
        <dbReference type="EMBL" id="CAL5131268.1"/>
    </source>
</evidence>
<name>A0AAV2T4B1_CALDB</name>
<evidence type="ECO:0000256" key="7">
    <source>
        <dbReference type="PROSITE-ProRule" id="PRU00581"/>
    </source>
</evidence>
<keyword evidence="5 7" id="KW-0472">Membrane</keyword>
<keyword evidence="4 8" id="KW-1133">Transmembrane helix</keyword>
<reference evidence="10" key="1">
    <citation type="submission" date="2024-06" db="EMBL/GenBank/DDBJ databases">
        <authorList>
            <person name="Liu X."/>
            <person name="Lenzi L."/>
            <person name="Haldenby T S."/>
            <person name="Uol C."/>
        </authorList>
    </citation>
    <scope>NUCLEOTIDE SEQUENCE</scope>
</reference>
<gene>
    <name evidence="10" type="ORF">CDAUBV1_LOCUS3696</name>
</gene>
<evidence type="ECO:0000256" key="5">
    <source>
        <dbReference type="ARBA" id="ARBA00023136"/>
    </source>
</evidence>
<dbReference type="PRINTS" id="PR00220">
    <property type="entry name" value="SYNAPTOPHYSN"/>
</dbReference>
<comment type="similarity">
    <text evidence="2">Belongs to the synaptophysin/synaptobrevin family.</text>
</comment>
<dbReference type="Pfam" id="PF01284">
    <property type="entry name" value="MARVEL"/>
    <property type="match status" value="1"/>
</dbReference>
<evidence type="ECO:0000256" key="1">
    <source>
        <dbReference type="ARBA" id="ARBA00004141"/>
    </source>
</evidence>
<evidence type="ECO:0000313" key="11">
    <source>
        <dbReference type="Proteomes" id="UP001497525"/>
    </source>
</evidence>
<dbReference type="PANTHER" id="PTHR10306">
    <property type="entry name" value="SYNAPTOPHYSIN"/>
    <property type="match status" value="1"/>
</dbReference>
<evidence type="ECO:0000256" key="8">
    <source>
        <dbReference type="SAM" id="Phobius"/>
    </source>
</evidence>
<dbReference type="EMBL" id="CAXLJL010000088">
    <property type="protein sequence ID" value="CAL5131268.1"/>
    <property type="molecule type" value="Genomic_DNA"/>
</dbReference>
<evidence type="ECO:0000256" key="2">
    <source>
        <dbReference type="ARBA" id="ARBA00006476"/>
    </source>
</evidence>
<dbReference type="InterPro" id="IPR001285">
    <property type="entry name" value="Synaptophysin/porin"/>
</dbReference>
<evidence type="ECO:0000259" key="9">
    <source>
        <dbReference type="PROSITE" id="PS51225"/>
    </source>
</evidence>
<comment type="caution">
    <text evidence="10">The sequence shown here is derived from an EMBL/GenBank/DDBJ whole genome shotgun (WGS) entry which is preliminary data.</text>
</comment>
<dbReference type="InterPro" id="IPR008253">
    <property type="entry name" value="Marvel"/>
</dbReference>
<accession>A0AAV2T4B1</accession>
<comment type="subcellular location">
    <subcellularLocation>
        <location evidence="1">Membrane</location>
        <topology evidence="1">Multi-pass membrane protein</topology>
    </subcellularLocation>
</comment>
<protein>
    <recommendedName>
        <fullName evidence="9">MARVEL domain-containing protein</fullName>
    </recommendedName>
</protein>
<evidence type="ECO:0000256" key="4">
    <source>
        <dbReference type="ARBA" id="ARBA00022989"/>
    </source>
</evidence>
<dbReference type="AlphaFoldDB" id="A0AAV2T4B1"/>
<dbReference type="GO" id="GO:0030672">
    <property type="term" value="C:synaptic vesicle membrane"/>
    <property type="evidence" value="ECO:0007669"/>
    <property type="project" value="TreeGrafter"/>
</dbReference>
<organism evidence="10 11">
    <name type="scientific">Calicophoron daubneyi</name>
    <name type="common">Rumen fluke</name>
    <name type="synonym">Paramphistomum daubneyi</name>
    <dbReference type="NCBI Taxonomy" id="300641"/>
    <lineage>
        <taxon>Eukaryota</taxon>
        <taxon>Metazoa</taxon>
        <taxon>Spiralia</taxon>
        <taxon>Lophotrochozoa</taxon>
        <taxon>Platyhelminthes</taxon>
        <taxon>Trematoda</taxon>
        <taxon>Digenea</taxon>
        <taxon>Plagiorchiida</taxon>
        <taxon>Pronocephalata</taxon>
        <taxon>Paramphistomoidea</taxon>
        <taxon>Paramphistomidae</taxon>
        <taxon>Calicophoron</taxon>
    </lineage>
</organism>
<keyword evidence="3 7" id="KW-0812">Transmembrane</keyword>
<feature type="transmembrane region" description="Helical" evidence="8">
    <location>
        <begin position="134"/>
        <end position="155"/>
    </location>
</feature>
<dbReference type="PROSITE" id="PS51225">
    <property type="entry name" value="MARVEL"/>
    <property type="match status" value="1"/>
</dbReference>
<keyword evidence="6" id="KW-0325">Glycoprotein</keyword>
<dbReference type="Proteomes" id="UP001497525">
    <property type="component" value="Unassembled WGS sequence"/>
</dbReference>
<dbReference type="PANTHER" id="PTHR10306:SF17">
    <property type="entry name" value="MARVEL DOMAIN-CONTAINING PROTEIN"/>
    <property type="match status" value="1"/>
</dbReference>
<evidence type="ECO:0000256" key="3">
    <source>
        <dbReference type="ARBA" id="ARBA00022692"/>
    </source>
</evidence>
<sequence>MYSYDVLKEPRGFVKFIQILLAICAFATTCDFSATVNMSVKCYGRQNDTIRPNYTFSYPFRINENLLPICPKSTNQTSTSEEPHYSGKNSYGDFSTSSQFFVFTGVLVFLYCIVAVILYIVYSDEYVNNDRPSKADFILSILLTVLWFIASSAWADGVQQFKGYTAPERIFNEMKDWEKHDLHVSVRPTYGGLNASLIFGFTNILLWAASLWFIWKETSWARQNDSLIDPGSVSAADGSPM</sequence>
<feature type="domain" description="MARVEL" evidence="9">
    <location>
        <begin position="6"/>
        <end position="219"/>
    </location>
</feature>
<feature type="transmembrane region" description="Helical" evidence="8">
    <location>
        <begin position="100"/>
        <end position="122"/>
    </location>
</feature>
<feature type="transmembrane region" description="Helical" evidence="8">
    <location>
        <begin position="12"/>
        <end position="34"/>
    </location>
</feature>
<proteinExistence type="inferred from homology"/>
<feature type="transmembrane region" description="Helical" evidence="8">
    <location>
        <begin position="195"/>
        <end position="215"/>
    </location>
</feature>